<evidence type="ECO:0000256" key="3">
    <source>
        <dbReference type="ARBA" id="ARBA00022989"/>
    </source>
</evidence>
<dbReference type="Proteomes" id="UP000597206">
    <property type="component" value="Unassembled WGS sequence"/>
</dbReference>
<evidence type="ECO:0000313" key="6">
    <source>
        <dbReference type="EMBL" id="MBF9003618.1"/>
    </source>
</evidence>
<dbReference type="Pfam" id="PF00939">
    <property type="entry name" value="Na_sulph_symp"/>
    <property type="match status" value="1"/>
</dbReference>
<evidence type="ECO:0000313" key="7">
    <source>
        <dbReference type="Proteomes" id="UP000597206"/>
    </source>
</evidence>
<accession>A0ABS0GME2</accession>
<evidence type="ECO:0000256" key="2">
    <source>
        <dbReference type="ARBA" id="ARBA00022692"/>
    </source>
</evidence>
<gene>
    <name evidence="6" type="ORF">I1A42_24375</name>
</gene>
<keyword evidence="7" id="KW-1185">Reference proteome</keyword>
<evidence type="ECO:0000256" key="1">
    <source>
        <dbReference type="ARBA" id="ARBA00004141"/>
    </source>
</evidence>
<proteinExistence type="predicted"/>
<organism evidence="6 7">
    <name type="scientific">Vibrio nitrifigilis</name>
    <dbReference type="NCBI Taxonomy" id="2789781"/>
    <lineage>
        <taxon>Bacteria</taxon>
        <taxon>Pseudomonadati</taxon>
        <taxon>Pseudomonadota</taxon>
        <taxon>Gammaproteobacteria</taxon>
        <taxon>Vibrionales</taxon>
        <taxon>Vibrionaceae</taxon>
        <taxon>Vibrio</taxon>
    </lineage>
</organism>
<comment type="subcellular location">
    <subcellularLocation>
        <location evidence="1">Membrane</location>
        <topology evidence="1">Multi-pass membrane protein</topology>
    </subcellularLocation>
</comment>
<reference evidence="6 7" key="1">
    <citation type="submission" date="2020-11" db="EMBL/GenBank/DDBJ databases">
        <title>Vibrio nitrifigilis sp. nov., a marine nitrogen-fixing bacterium isolated from the lagoon sediment of an islet inside an atoll.</title>
        <authorList>
            <person name="Wang L.-T."/>
            <person name="Shieh W.Y."/>
        </authorList>
    </citation>
    <scope>NUCLEOTIDE SEQUENCE [LARGE SCALE GENOMIC DNA]</scope>
    <source>
        <strain evidence="6 7">NFV-1</strain>
    </source>
</reference>
<keyword evidence="4 5" id="KW-0472">Membrane</keyword>
<keyword evidence="2 5" id="KW-0812">Transmembrane</keyword>
<dbReference type="InterPro" id="IPR001898">
    <property type="entry name" value="SLC13A/DASS"/>
</dbReference>
<protein>
    <submittedName>
        <fullName evidence="6">Anion permease</fullName>
    </submittedName>
</protein>
<keyword evidence="3 5" id="KW-1133">Transmembrane helix</keyword>
<sequence length="63" mass="6816">MAGISSLGCNLATYSHARNPLLMGYGYHSDGEWMRIGLVIAISSGIIFMISGLLWWSILGVTI</sequence>
<feature type="transmembrane region" description="Helical" evidence="5">
    <location>
        <begin position="33"/>
        <end position="56"/>
    </location>
</feature>
<name>A0ABS0GME2_9VIBR</name>
<dbReference type="EMBL" id="JADPMR010000006">
    <property type="protein sequence ID" value="MBF9003618.1"/>
    <property type="molecule type" value="Genomic_DNA"/>
</dbReference>
<evidence type="ECO:0000256" key="5">
    <source>
        <dbReference type="SAM" id="Phobius"/>
    </source>
</evidence>
<comment type="caution">
    <text evidence="6">The sequence shown here is derived from an EMBL/GenBank/DDBJ whole genome shotgun (WGS) entry which is preliminary data.</text>
</comment>
<evidence type="ECO:0000256" key="4">
    <source>
        <dbReference type="ARBA" id="ARBA00023136"/>
    </source>
</evidence>